<keyword evidence="2" id="KW-1185">Reference proteome</keyword>
<dbReference type="KEGG" id="vg:65131709"/>
<dbReference type="GeneID" id="65131709"/>
<sequence length="245" mass="28557">MNSRAMQIEFERRITLMNPNFELEEKLTSDTIFSFLNAYTERYVRLNYLQEDAIQDGTRAQKKNADALKGLITRGLYAVEAKDKNNTDKTSDRVSLPSDYFLYIRSNSLISKNYKIEEEILNEQDYVVTSNKTIREDDVEKVISTYYNKAIVLNPYVVLNAGNNADEEKKLYLNVIHDEYTTIKKVDLVYYRKPKKFDVIGVDGVNVLDRCELPENVHMEIVEGAVEMFITEAKYRLNMKPEDNK</sequence>
<dbReference type="EMBL" id="MT774407">
    <property type="protein sequence ID" value="QOR57561.1"/>
    <property type="molecule type" value="Genomic_DNA"/>
</dbReference>
<evidence type="ECO:0000313" key="2">
    <source>
        <dbReference type="Proteomes" id="UP000594004"/>
    </source>
</evidence>
<protein>
    <submittedName>
        <fullName evidence="1">Uncharacterized protein</fullName>
    </submittedName>
</protein>
<dbReference type="RefSeq" id="YP_010113201.1">
    <property type="nucleotide sequence ID" value="NC_055900.1"/>
</dbReference>
<accession>A0A7M1RUJ3</accession>
<name>A0A7M1RUJ3_9CAUD</name>
<organism evidence="1 2">
    <name type="scientific">uncultured phage cr125_1</name>
    <dbReference type="NCBI Taxonomy" id="2772091"/>
    <lineage>
        <taxon>Viruses</taxon>
        <taxon>Duplodnaviria</taxon>
        <taxon>Heunggongvirae</taxon>
        <taxon>Uroviricota</taxon>
        <taxon>Caudoviricetes</taxon>
        <taxon>Crassvirales</taxon>
        <taxon>Suoliviridae</taxon>
        <taxon>Uncouvirinae</taxon>
        <taxon>Aurodevirus</taxon>
        <taxon>Aurodevirus hominis</taxon>
    </lineage>
</organism>
<evidence type="ECO:0000313" key="1">
    <source>
        <dbReference type="EMBL" id="QOR57561.1"/>
    </source>
</evidence>
<dbReference type="Proteomes" id="UP000594004">
    <property type="component" value="Segment"/>
</dbReference>
<reference evidence="1 2" key="1">
    <citation type="submission" date="2020-07" db="EMBL/GenBank/DDBJ databases">
        <title>Taxonomic proposal: Crassvirales, a new order of highly abundant and diverse bacterial viruses.</title>
        <authorList>
            <person name="Shkoporov A.N."/>
            <person name="Stockdale S.R."/>
            <person name="Guerin E."/>
            <person name="Ross R.P."/>
            <person name="Hill C."/>
        </authorList>
    </citation>
    <scope>NUCLEOTIDE SEQUENCE [LARGE SCALE GENOMIC DNA]</scope>
</reference>
<proteinExistence type="predicted"/>